<feature type="signal peptide" evidence="1">
    <location>
        <begin position="1"/>
        <end position="26"/>
    </location>
</feature>
<dbReference type="PANTHER" id="PTHR33361:SF2">
    <property type="entry name" value="DUF885 DOMAIN-CONTAINING PROTEIN"/>
    <property type="match status" value="1"/>
</dbReference>
<dbReference type="PANTHER" id="PTHR33361">
    <property type="entry name" value="GLR0591 PROTEIN"/>
    <property type="match status" value="1"/>
</dbReference>
<reference evidence="2 3" key="1">
    <citation type="submission" date="2023-04" db="EMBL/GenBank/DDBJ databases">
        <title>Nanopore sequencing of Janthinobacterium from water.</title>
        <authorList>
            <person name="Ciuchcinski K."/>
            <person name="Rokowska A."/>
            <person name="Dziewit L."/>
        </authorList>
    </citation>
    <scope>NUCLEOTIDE SEQUENCE [LARGE SCALE GENOMIC DNA]</scope>
    <source>
        <strain evidence="2 3">DEMB2</strain>
    </source>
</reference>
<evidence type="ECO:0000313" key="2">
    <source>
        <dbReference type="EMBL" id="WFR77500.1"/>
    </source>
</evidence>
<organism evidence="2 3">
    <name type="scientific">Janthinobacterium rivuli</name>
    <dbReference type="NCBI Taxonomy" id="2751478"/>
    <lineage>
        <taxon>Bacteria</taxon>
        <taxon>Pseudomonadati</taxon>
        <taxon>Pseudomonadota</taxon>
        <taxon>Betaproteobacteria</taxon>
        <taxon>Burkholderiales</taxon>
        <taxon>Oxalobacteraceae</taxon>
        <taxon>Janthinobacterium</taxon>
    </lineage>
</organism>
<sequence>MSVTAQLCKTVLAAALSIVFAMPTMAAAPAIPAAAAASSAWVEASNRNAAIVLAAQAQFSPEDASDTGLSQYDGLAADLGPNITERHVAAMQKARAQLQQKLELERDERIRQDLEILIGAVDQEIAGAQLEAQYTLPWVDVPQMVFGSMQSLLQEQRPAARRAKALERLRRYVGQFPGSTPITAQAKARFTEKIGQPGLAGPVRLQVEQSLENVPTYIAGIRKLFADMKITGTEAALAAMEQQLNEYAAWEKQVVLPLSRTDFRMAPELYAFRLKQVGIDIEPRALIERAQVAYLETRAAMQALAPVVASKLSLKGVDGSDYRQVLRALKSDSIPNERLEAHYKGVNTQLEQRIAQQRVVDIPARAMTMRLASAAESAAHPAPHMRPPPLIGNTGEHGQFVLPVSNPAASGKGEAYDDFNFAGAAWTLSAHEGRPGHELQFSAMVERGVSQARSLYAFNSVNVEGWALYAEAEMIPYEPAEGQFIALQFRMLRAARAMLDPMLNLGQITREEAGRILTDEVMLSKPMARQELDRYTFNMPGQAGSYFYGYTRILQLRAETELALGEKFDRLAFNNFLLGQGLLPPDLLAKAVREHFIPEQRKAKS</sequence>
<dbReference type="Pfam" id="PF05960">
    <property type="entry name" value="DUF885"/>
    <property type="match status" value="1"/>
</dbReference>
<keyword evidence="1" id="KW-0732">Signal</keyword>
<dbReference type="EMBL" id="CP121464">
    <property type="protein sequence ID" value="WFR77500.1"/>
    <property type="molecule type" value="Genomic_DNA"/>
</dbReference>
<keyword evidence="3" id="KW-1185">Reference proteome</keyword>
<name>A0ABY8HY09_9BURK</name>
<proteinExistence type="predicted"/>
<accession>A0ABY8HY09</accession>
<dbReference type="Proteomes" id="UP001219584">
    <property type="component" value="Chromosome"/>
</dbReference>
<dbReference type="RefSeq" id="WP_278316072.1">
    <property type="nucleotide sequence ID" value="NZ_CP121464.1"/>
</dbReference>
<evidence type="ECO:0000256" key="1">
    <source>
        <dbReference type="SAM" id="SignalP"/>
    </source>
</evidence>
<evidence type="ECO:0000313" key="3">
    <source>
        <dbReference type="Proteomes" id="UP001219584"/>
    </source>
</evidence>
<dbReference type="InterPro" id="IPR010281">
    <property type="entry name" value="DUF885"/>
</dbReference>
<gene>
    <name evidence="2" type="ORF">P9875_17400</name>
</gene>
<protein>
    <submittedName>
        <fullName evidence="2">DUF885 domain-containing protein</fullName>
    </submittedName>
</protein>
<feature type="chain" id="PRO_5047509855" evidence="1">
    <location>
        <begin position="27"/>
        <end position="605"/>
    </location>
</feature>